<evidence type="ECO:0000259" key="1">
    <source>
        <dbReference type="Pfam" id="PF09830"/>
    </source>
</evidence>
<comment type="caution">
    <text evidence="3">The sequence shown here is derived from an EMBL/GenBank/DDBJ whole genome shotgun (WGS) entry which is preliminary data.</text>
</comment>
<dbReference type="Pfam" id="PF09830">
    <property type="entry name" value="ATP_transf"/>
    <property type="match status" value="1"/>
</dbReference>
<dbReference type="InterPro" id="IPR009163">
    <property type="entry name" value="Ap4A_phos1/2"/>
</dbReference>
<sequence>MDALLQRADRCSADAFACGALQPIRTEQTWLDAEGLRFSVRWVSSLALKDRARVDTVIRRRPDFNPFLPPEPALTVAAIGEHHLVVLNKFPVIERHLLIVTRAFEPQTAALSDSDLLALAKVLRAHGGLGFYNGGRIAGASQAHKHLQWVPSTAAALTPFVPRSCLDRPGYAVCNPALPWAHAFVGLEEHAWRDDTAAGQNLRAALQTACAALSMPARAQSMPDYNLLVSRECLLLVPRTQEKWQDVSINSLAYAGSLFVRDHAQIERLRAAGALAVLAAVGRPG</sequence>
<evidence type="ECO:0000313" key="4">
    <source>
        <dbReference type="Proteomes" id="UP001597158"/>
    </source>
</evidence>
<dbReference type="Proteomes" id="UP001597158">
    <property type="component" value="Unassembled WGS sequence"/>
</dbReference>
<name>A0ABW3WF17_9RHOO</name>
<evidence type="ECO:0000313" key="3">
    <source>
        <dbReference type="EMBL" id="MFD1263818.1"/>
    </source>
</evidence>
<dbReference type="RefSeq" id="WP_002942306.1">
    <property type="nucleotide sequence ID" value="NZ_JARQZE010000005.1"/>
</dbReference>
<organism evidence="3 4">
    <name type="scientific">Thauera mechernichensis</name>
    <dbReference type="NCBI Taxonomy" id="82788"/>
    <lineage>
        <taxon>Bacteria</taxon>
        <taxon>Pseudomonadati</taxon>
        <taxon>Pseudomonadota</taxon>
        <taxon>Betaproteobacteria</taxon>
        <taxon>Rhodocyclales</taxon>
        <taxon>Zoogloeaceae</taxon>
        <taxon>Thauera</taxon>
    </lineage>
</organism>
<dbReference type="PANTHER" id="PTHR38420">
    <property type="entry name" value="AP-4-A PHOSPHORYLASE II"/>
    <property type="match status" value="1"/>
</dbReference>
<dbReference type="InterPro" id="IPR036265">
    <property type="entry name" value="HIT-like_sf"/>
</dbReference>
<dbReference type="Gene3D" id="3.30.428.70">
    <property type="match status" value="1"/>
</dbReference>
<gene>
    <name evidence="3" type="ORF">ACFQ4M_09490</name>
</gene>
<dbReference type="InterPro" id="IPR019200">
    <property type="entry name" value="ATP_adenylylTrfase_C"/>
</dbReference>
<dbReference type="Pfam" id="PF19327">
    <property type="entry name" value="Ap4A_phos_N"/>
    <property type="match status" value="1"/>
</dbReference>
<dbReference type="PANTHER" id="PTHR38420:SF1">
    <property type="entry name" value="PUTATIVE (AFU_ORTHOLOGUE AFUA_5G14690)-RELATED"/>
    <property type="match status" value="1"/>
</dbReference>
<feature type="domain" description="ATP adenylyltransferase C-terminal" evidence="1">
    <location>
        <begin position="176"/>
        <end position="284"/>
    </location>
</feature>
<accession>A0ABW3WF17</accession>
<dbReference type="SUPFAM" id="SSF54197">
    <property type="entry name" value="HIT-like"/>
    <property type="match status" value="1"/>
</dbReference>
<reference evidence="4" key="1">
    <citation type="journal article" date="2019" name="Int. J. Syst. Evol. Microbiol.">
        <title>The Global Catalogue of Microorganisms (GCM) 10K type strain sequencing project: providing services to taxonomists for standard genome sequencing and annotation.</title>
        <authorList>
            <consortium name="The Broad Institute Genomics Platform"/>
            <consortium name="The Broad Institute Genome Sequencing Center for Infectious Disease"/>
            <person name="Wu L."/>
            <person name="Ma J."/>
        </authorList>
    </citation>
    <scope>NUCLEOTIDE SEQUENCE [LARGE SCALE GENOMIC DNA]</scope>
    <source>
        <strain evidence="4">CCUG 48884</strain>
    </source>
</reference>
<dbReference type="InterPro" id="IPR043171">
    <property type="entry name" value="Ap4A_phos1/2-like"/>
</dbReference>
<feature type="domain" description="Ap4A phosphorylase 1/2 N-terminal" evidence="2">
    <location>
        <begin position="3"/>
        <end position="159"/>
    </location>
</feature>
<proteinExistence type="predicted"/>
<dbReference type="EMBL" id="JBHTMC010000020">
    <property type="protein sequence ID" value="MFD1263818.1"/>
    <property type="molecule type" value="Genomic_DNA"/>
</dbReference>
<keyword evidence="4" id="KW-1185">Reference proteome</keyword>
<protein>
    <submittedName>
        <fullName evidence="3">DUF4922 domain-containing protein</fullName>
    </submittedName>
</protein>
<evidence type="ECO:0000259" key="2">
    <source>
        <dbReference type="Pfam" id="PF19327"/>
    </source>
</evidence>
<dbReference type="InterPro" id="IPR045759">
    <property type="entry name" value="Ap4A_phos1/2_N"/>
</dbReference>
<dbReference type="PIRSF" id="PIRSF000846">
    <property type="entry name" value="ATP_adenylyltr"/>
    <property type="match status" value="1"/>
</dbReference>